<feature type="transmembrane region" description="Helical" evidence="10">
    <location>
        <begin position="273"/>
        <end position="294"/>
    </location>
</feature>
<feature type="transmembrane region" description="Helical" evidence="10">
    <location>
        <begin position="335"/>
        <end position="355"/>
    </location>
</feature>
<feature type="transmembrane region" description="Helical" evidence="10">
    <location>
        <begin position="300"/>
        <end position="323"/>
    </location>
</feature>
<evidence type="ECO:0000256" key="8">
    <source>
        <dbReference type="ARBA" id="ARBA00023136"/>
    </source>
</evidence>
<dbReference type="Proteomes" id="UP000176288">
    <property type="component" value="Chromosome"/>
</dbReference>
<evidence type="ECO:0000256" key="9">
    <source>
        <dbReference type="SAM" id="MobiDB-lite"/>
    </source>
</evidence>
<evidence type="ECO:0000256" key="7">
    <source>
        <dbReference type="ARBA" id="ARBA00023065"/>
    </source>
</evidence>
<feature type="domain" description="Cation/H+ exchanger transmembrane" evidence="11">
    <location>
        <begin position="15"/>
        <end position="382"/>
    </location>
</feature>
<dbReference type="Gene3D" id="1.20.1530.20">
    <property type="match status" value="1"/>
</dbReference>
<keyword evidence="3" id="KW-0813">Transport</keyword>
<dbReference type="InterPro" id="IPR006153">
    <property type="entry name" value="Cation/H_exchanger_TM"/>
</dbReference>
<evidence type="ECO:0000313" key="12">
    <source>
        <dbReference type="EMBL" id="AOZ73152.1"/>
    </source>
</evidence>
<keyword evidence="5 10" id="KW-0812">Transmembrane</keyword>
<gene>
    <name evidence="12" type="ORF">BK816_07480</name>
</gene>
<evidence type="ECO:0000256" key="1">
    <source>
        <dbReference type="ARBA" id="ARBA00004141"/>
    </source>
</evidence>
<evidence type="ECO:0000256" key="6">
    <source>
        <dbReference type="ARBA" id="ARBA00022989"/>
    </source>
</evidence>
<keyword evidence="6 10" id="KW-1133">Transmembrane helix</keyword>
<dbReference type="PANTHER" id="PTHR43562:SF1">
    <property type="entry name" value="NA(+)_H(+) ANTIPORTER YJBQ-RELATED"/>
    <property type="match status" value="1"/>
</dbReference>
<feature type="transmembrane region" description="Helical" evidence="10">
    <location>
        <begin position="225"/>
        <end position="253"/>
    </location>
</feature>
<feature type="transmembrane region" description="Helical" evidence="10">
    <location>
        <begin position="33"/>
        <end position="53"/>
    </location>
</feature>
<feature type="region of interest" description="Disordered" evidence="9">
    <location>
        <begin position="390"/>
        <end position="413"/>
    </location>
</feature>
<feature type="region of interest" description="Disordered" evidence="9">
    <location>
        <begin position="538"/>
        <end position="568"/>
    </location>
</feature>
<reference evidence="12 13" key="1">
    <citation type="submission" date="2016-10" db="EMBL/GenBank/DDBJ databases">
        <title>Actinomyces aegypiusis sp. nov., isolated from the Aegypius monachus in Qinghai Tibet Plateau China.</title>
        <authorList>
            <person name="Wang Y."/>
        </authorList>
    </citation>
    <scope>NUCLEOTIDE SEQUENCE [LARGE SCALE GENOMIC DNA]</scope>
    <source>
        <strain evidence="12 13">VUL4_3</strain>
    </source>
</reference>
<keyword evidence="4" id="KW-0050">Antiport</keyword>
<keyword evidence="7" id="KW-0406">Ion transport</keyword>
<evidence type="ECO:0000256" key="4">
    <source>
        <dbReference type="ARBA" id="ARBA00022449"/>
    </source>
</evidence>
<accession>A0A1D9MLH4</accession>
<sequence>MSHVFVSLLAIVAVSTIAPVISYLVPKNLMPESVLLVIGGIIIGPEVLNIAHTGNEIELLRELGLSFLFLLAGYEVDVHGLKGRSGKLAAGAWFLSASLALAVTVVMPNVNAFSSQGFAVALAMTATALGTLIPILRDRGMLESKIGKSIINHGTIGELFPILAMAILLGVRGTALNLLFVAVFLGLAIVIGLIPRRAQAAGEKLIKFIHFGAESTAQTTVRLTVLLLVSLITVASIFELDVVLGAFAAGFIVRQALPQGRRELEEKLDGIGYGFLIPIFFVTTGIHLELGGIIENPKAAMVFVGLLMVVRGTPVFLAAFLELDTKFFTRIRQSLRIATYCATSLPMIVAVTQVAEDSGVMEPSTASTLVVAGAASVLIMPLLGSMLDSKKDAEKSDDTKVRAAEQKAHEAREAVETTRKLLHQAALAQLEANEVDPESLDEETKATALKQRQELAAMMTHAQIATEKLAHRAARMFPGSDWEEIAHRVNEDRVAVVEHLHERLEAEAHGELDEKDVITGPLAAKALLKELDLQEKLPESFPQLPAGADAVTDPNSVPDMPSESEEEK</sequence>
<feature type="transmembrane region" description="Helical" evidence="10">
    <location>
        <begin position="6"/>
        <end position="26"/>
    </location>
</feature>
<dbReference type="KEGG" id="avu:BK816_07480"/>
<name>A0A1D9MLH4_9ACTO</name>
<feature type="transmembrane region" description="Helical" evidence="10">
    <location>
        <begin position="367"/>
        <end position="387"/>
    </location>
</feature>
<protein>
    <recommendedName>
        <fullName evidence="11">Cation/H+ exchanger transmembrane domain-containing protein</fullName>
    </recommendedName>
</protein>
<dbReference type="PANTHER" id="PTHR43562">
    <property type="entry name" value="NAPA-TYPE SODIUM/HYDROGEN ANTIPORTER"/>
    <property type="match status" value="1"/>
</dbReference>
<organism evidence="12 13">
    <name type="scientific">Boudabousia tangfeifanii</name>
    <dbReference type="NCBI Taxonomy" id="1912795"/>
    <lineage>
        <taxon>Bacteria</taxon>
        <taxon>Bacillati</taxon>
        <taxon>Actinomycetota</taxon>
        <taxon>Actinomycetes</taxon>
        <taxon>Actinomycetales</taxon>
        <taxon>Actinomycetaceae</taxon>
        <taxon>Boudabousia</taxon>
    </lineage>
</organism>
<dbReference type="GO" id="GO:0015297">
    <property type="term" value="F:antiporter activity"/>
    <property type="evidence" value="ECO:0007669"/>
    <property type="project" value="UniProtKB-KW"/>
</dbReference>
<evidence type="ECO:0000256" key="10">
    <source>
        <dbReference type="SAM" id="Phobius"/>
    </source>
</evidence>
<dbReference type="OrthoDB" id="9793589at2"/>
<feature type="transmembrane region" description="Helical" evidence="10">
    <location>
        <begin position="113"/>
        <end position="136"/>
    </location>
</feature>
<evidence type="ECO:0000313" key="13">
    <source>
        <dbReference type="Proteomes" id="UP000176288"/>
    </source>
</evidence>
<dbReference type="InterPro" id="IPR038770">
    <property type="entry name" value="Na+/solute_symporter_sf"/>
</dbReference>
<keyword evidence="13" id="KW-1185">Reference proteome</keyword>
<evidence type="ECO:0000259" key="11">
    <source>
        <dbReference type="Pfam" id="PF00999"/>
    </source>
</evidence>
<proteinExistence type="inferred from homology"/>
<dbReference type="RefSeq" id="WP_071164615.1">
    <property type="nucleotide sequence ID" value="NZ_CP017812.1"/>
</dbReference>
<evidence type="ECO:0000256" key="5">
    <source>
        <dbReference type="ARBA" id="ARBA00022692"/>
    </source>
</evidence>
<comment type="subcellular location">
    <subcellularLocation>
        <location evidence="1">Membrane</location>
        <topology evidence="1">Multi-pass membrane protein</topology>
    </subcellularLocation>
</comment>
<comment type="similarity">
    <text evidence="2">Belongs to the monovalent cation:proton antiporter 2 (CPA2) transporter (TC 2.A.37) family.</text>
</comment>
<dbReference type="GO" id="GO:0016020">
    <property type="term" value="C:membrane"/>
    <property type="evidence" value="ECO:0007669"/>
    <property type="project" value="UniProtKB-SubCell"/>
</dbReference>
<dbReference type="EMBL" id="CP017812">
    <property type="protein sequence ID" value="AOZ73152.1"/>
    <property type="molecule type" value="Genomic_DNA"/>
</dbReference>
<feature type="transmembrane region" description="Helical" evidence="10">
    <location>
        <begin position="88"/>
        <end position="107"/>
    </location>
</feature>
<dbReference type="AlphaFoldDB" id="A0A1D9MLH4"/>
<keyword evidence="8 10" id="KW-0472">Membrane</keyword>
<evidence type="ECO:0000256" key="2">
    <source>
        <dbReference type="ARBA" id="ARBA00005551"/>
    </source>
</evidence>
<dbReference type="Pfam" id="PF00999">
    <property type="entry name" value="Na_H_Exchanger"/>
    <property type="match status" value="1"/>
</dbReference>
<dbReference type="GO" id="GO:1902600">
    <property type="term" value="P:proton transmembrane transport"/>
    <property type="evidence" value="ECO:0007669"/>
    <property type="project" value="InterPro"/>
</dbReference>
<feature type="transmembrane region" description="Helical" evidence="10">
    <location>
        <begin position="175"/>
        <end position="194"/>
    </location>
</feature>
<evidence type="ECO:0000256" key="3">
    <source>
        <dbReference type="ARBA" id="ARBA00022448"/>
    </source>
</evidence>
<dbReference type="STRING" id="1912795.BK816_07480"/>